<dbReference type="GO" id="GO:0005737">
    <property type="term" value="C:cytoplasm"/>
    <property type="evidence" value="ECO:0007669"/>
    <property type="project" value="TreeGrafter"/>
</dbReference>
<dbReference type="PATRIC" id="fig|512763.3.peg.524"/>
<reference evidence="8 9" key="1">
    <citation type="submission" date="2015-08" db="EMBL/GenBank/DDBJ databases">
        <title>Complete genome sequence of Rufibacter tibetensis strain 1351t, a radiation-resistant bacterium from tibet plateau.</title>
        <authorList>
            <person name="Dai J."/>
        </authorList>
    </citation>
    <scope>NUCLEOTIDE SEQUENCE [LARGE SCALE GENOMIC DNA]</scope>
    <source>
        <strain evidence="8 9">1351</strain>
    </source>
</reference>
<comment type="cofactor">
    <cofactor evidence="1 6 7">
        <name>pyridoxal 5'-phosphate</name>
        <dbReference type="ChEBI" id="CHEBI:597326"/>
    </cofactor>
</comment>
<dbReference type="PANTHER" id="PTHR45677">
    <property type="entry name" value="GLUTAMATE DECARBOXYLASE-RELATED"/>
    <property type="match status" value="1"/>
</dbReference>
<name>A0A0P0C9D2_9BACT</name>
<dbReference type="Gene3D" id="3.40.640.10">
    <property type="entry name" value="Type I PLP-dependent aspartate aminotransferase-like (Major domain)"/>
    <property type="match status" value="1"/>
</dbReference>
<proteinExistence type="inferred from homology"/>
<dbReference type="Pfam" id="PF00282">
    <property type="entry name" value="Pyridoxal_deC"/>
    <property type="match status" value="1"/>
</dbReference>
<dbReference type="Gene3D" id="3.90.1150.170">
    <property type="match status" value="1"/>
</dbReference>
<evidence type="ECO:0000256" key="1">
    <source>
        <dbReference type="ARBA" id="ARBA00001933"/>
    </source>
</evidence>
<dbReference type="SUPFAM" id="SSF53383">
    <property type="entry name" value="PLP-dependent transferases"/>
    <property type="match status" value="1"/>
</dbReference>
<keyword evidence="3" id="KW-0210">Decarboxylase</keyword>
<dbReference type="GO" id="GO:0006520">
    <property type="term" value="P:amino acid metabolic process"/>
    <property type="evidence" value="ECO:0007669"/>
    <property type="project" value="InterPro"/>
</dbReference>
<dbReference type="InterPro" id="IPR015421">
    <property type="entry name" value="PyrdxlP-dep_Trfase_major"/>
</dbReference>
<dbReference type="GO" id="GO:0019752">
    <property type="term" value="P:carboxylic acid metabolic process"/>
    <property type="evidence" value="ECO:0007669"/>
    <property type="project" value="InterPro"/>
</dbReference>
<comment type="similarity">
    <text evidence="2 7">Belongs to the group II decarboxylase family.</text>
</comment>
<dbReference type="InterPro" id="IPR002129">
    <property type="entry name" value="PyrdxlP-dep_de-COase"/>
</dbReference>
<keyword evidence="4 6" id="KW-0663">Pyridoxal phosphate</keyword>
<keyword evidence="5 7" id="KW-0456">Lyase</keyword>
<dbReference type="EMBL" id="CP012643">
    <property type="protein sequence ID" value="ALI98026.1"/>
    <property type="molecule type" value="Genomic_DNA"/>
</dbReference>
<keyword evidence="9" id="KW-1185">Reference proteome</keyword>
<evidence type="ECO:0000313" key="8">
    <source>
        <dbReference type="EMBL" id="ALI98026.1"/>
    </source>
</evidence>
<evidence type="ECO:0000256" key="7">
    <source>
        <dbReference type="RuleBase" id="RU000382"/>
    </source>
</evidence>
<organism evidence="8 9">
    <name type="scientific">Rufibacter tibetensis</name>
    <dbReference type="NCBI Taxonomy" id="512763"/>
    <lineage>
        <taxon>Bacteria</taxon>
        <taxon>Pseudomonadati</taxon>
        <taxon>Bacteroidota</taxon>
        <taxon>Cytophagia</taxon>
        <taxon>Cytophagales</taxon>
        <taxon>Hymenobacteraceae</taxon>
        <taxon>Rufibacter</taxon>
    </lineage>
</organism>
<evidence type="ECO:0000256" key="5">
    <source>
        <dbReference type="ARBA" id="ARBA00023239"/>
    </source>
</evidence>
<dbReference type="PANTHER" id="PTHR45677:SF8">
    <property type="entry name" value="CYSTEINE SULFINIC ACID DECARBOXYLASE"/>
    <property type="match status" value="1"/>
</dbReference>
<evidence type="ECO:0000256" key="6">
    <source>
        <dbReference type="PIRSR" id="PIRSR602129-50"/>
    </source>
</evidence>
<dbReference type="KEGG" id="rti:DC20_02335"/>
<sequence length="478" mass="53590">MDNTLNQAYSAEEFRRQGHELIELLANYLAEATTDKESVQVTPWQEPAQQLAYWQEDFTKPATNPLALFQDVMDKSIQVHRKRYVGHQTTPTLPITILSSALMATLNQGMGVYEMGMVGNTLEKIMTEYLAQKLGFDQEASGFVTSGGSLGNLTALLAARAAATDIWNAGYKDGQQLAVLVSEEAHYCIDRAARIMGLGSEGIIKVPVNEKFQLRTDLLEQYYQQAISQGKQVIAVIGCAGTTSTGSYDDLEAIADFSEKHQLWFHIDGAHGAPAAFSPKYRHLIKGIERADSVVVDYHKMMMTPSLSTALIFKRGSDAYKIFSQRAQYLWTEQDTEEWYNGGKRSFECTKAMSVLNVYTIFRTHGEEVFRENIEQLYGLGTTFASMIKANPAFELAYEPQCNIVCFRYKAEGDLSSLNKEIRRLVLEEGRFYVVQTILNGQSYLRVSLMNPLTSEQDLEELLQNIEEKAASLVASEI</sequence>
<gene>
    <name evidence="8" type="ORF">DC20_02335</name>
</gene>
<dbReference type="PRINTS" id="PR00800">
    <property type="entry name" value="YHDCRBOXLASE"/>
</dbReference>
<dbReference type="OrthoDB" id="9803665at2"/>
<evidence type="ECO:0000313" key="9">
    <source>
        <dbReference type="Proteomes" id="UP000061382"/>
    </source>
</evidence>
<dbReference type="GO" id="GO:0030170">
    <property type="term" value="F:pyridoxal phosphate binding"/>
    <property type="evidence" value="ECO:0007669"/>
    <property type="project" value="InterPro"/>
</dbReference>
<evidence type="ECO:0000256" key="4">
    <source>
        <dbReference type="ARBA" id="ARBA00022898"/>
    </source>
</evidence>
<dbReference type="STRING" id="512763.DC20_02335"/>
<dbReference type="RefSeq" id="WP_062542353.1">
    <property type="nucleotide sequence ID" value="NZ_CP012643.1"/>
</dbReference>
<evidence type="ECO:0000256" key="3">
    <source>
        <dbReference type="ARBA" id="ARBA00022793"/>
    </source>
</evidence>
<dbReference type="GO" id="GO:0016831">
    <property type="term" value="F:carboxy-lyase activity"/>
    <property type="evidence" value="ECO:0007669"/>
    <property type="project" value="UniProtKB-KW"/>
</dbReference>
<dbReference type="InterPro" id="IPR015424">
    <property type="entry name" value="PyrdxlP-dep_Trfase"/>
</dbReference>
<dbReference type="AlphaFoldDB" id="A0A0P0C9D2"/>
<dbReference type="InterPro" id="IPR010977">
    <property type="entry name" value="Aromatic_deC"/>
</dbReference>
<dbReference type="Proteomes" id="UP000061382">
    <property type="component" value="Chromosome"/>
</dbReference>
<evidence type="ECO:0000256" key="2">
    <source>
        <dbReference type="ARBA" id="ARBA00009533"/>
    </source>
</evidence>
<protein>
    <submittedName>
        <fullName evidence="8">Pyridoxal-dependent decarboxylase</fullName>
    </submittedName>
</protein>
<accession>A0A0P0C9D2</accession>
<feature type="modified residue" description="N6-(pyridoxal phosphate)lysine" evidence="6">
    <location>
        <position position="300"/>
    </location>
</feature>